<evidence type="ECO:0000259" key="6">
    <source>
        <dbReference type="Pfam" id="PF00877"/>
    </source>
</evidence>
<dbReference type="GO" id="GO:0006508">
    <property type="term" value="P:proteolysis"/>
    <property type="evidence" value="ECO:0007669"/>
    <property type="project" value="UniProtKB-KW"/>
</dbReference>
<dbReference type="SUPFAM" id="SSF54001">
    <property type="entry name" value="Cysteine proteinases"/>
    <property type="match status" value="1"/>
</dbReference>
<dbReference type="Proteomes" id="UP000318720">
    <property type="component" value="Unassembled WGS sequence"/>
</dbReference>
<dbReference type="GO" id="GO:0008234">
    <property type="term" value="F:cysteine-type peptidase activity"/>
    <property type="evidence" value="ECO:0007669"/>
    <property type="project" value="UniProtKB-KW"/>
</dbReference>
<feature type="region of interest" description="Disordered" evidence="5">
    <location>
        <begin position="230"/>
        <end position="304"/>
    </location>
</feature>
<dbReference type="SUPFAM" id="SSF47090">
    <property type="entry name" value="PGBD-like"/>
    <property type="match status" value="1"/>
</dbReference>
<dbReference type="InterPro" id="IPR036365">
    <property type="entry name" value="PGBD-like_sf"/>
</dbReference>
<keyword evidence="2" id="KW-0645">Protease</keyword>
<sequence length="304" mass="33071">MTEYWYDGYRQDCSGFVSMAWNLPMNEWTGSLDKFAQRISGEELLPGDMLLFHNPENPQKGSHVVIFGGWTDYTHTYYTAYESTRPYARRQVTPYPYWSNGSRYVPYRYTGLIEDDTDSPDGDTGPVGSSGTVGTPGTKGSADPAGSDRFPGAAYFGPGADNRYVTRLGQLLVERGGGRFYTDGPGPRWSEADRRATQAFQRAQGWTGRGADGLPGPLTWSYLVTGRGRDIPPAGNRGPTIEPAALRPSGASGDSPSGAFGSGPGPRWGESDRRNVEAFQRAQGRRGGAADGCPGPETWHRLFS</sequence>
<evidence type="ECO:0000256" key="2">
    <source>
        <dbReference type="ARBA" id="ARBA00022670"/>
    </source>
</evidence>
<dbReference type="Pfam" id="PF00877">
    <property type="entry name" value="NLPC_P60"/>
    <property type="match status" value="1"/>
</dbReference>
<dbReference type="Gene3D" id="3.90.1720.10">
    <property type="entry name" value="endopeptidase domain like (from Nostoc punctiforme)"/>
    <property type="match status" value="1"/>
</dbReference>
<feature type="compositionally biased region" description="Low complexity" evidence="5">
    <location>
        <begin position="122"/>
        <end position="138"/>
    </location>
</feature>
<name>A0AAE9AXH0_9ACTN</name>
<comment type="similarity">
    <text evidence="1">Belongs to the peptidase C40 family.</text>
</comment>
<gene>
    <name evidence="7" type="ORF">Sipo8835_36000</name>
</gene>
<dbReference type="InterPro" id="IPR047763">
    <property type="entry name" value="PG_bind_dom_phiBT1-type"/>
</dbReference>
<evidence type="ECO:0000313" key="8">
    <source>
        <dbReference type="Proteomes" id="UP000318720"/>
    </source>
</evidence>
<proteinExistence type="inferred from homology"/>
<dbReference type="EMBL" id="SPAZ01000285">
    <property type="protein sequence ID" value="TQE22214.1"/>
    <property type="molecule type" value="Genomic_DNA"/>
</dbReference>
<feature type="compositionally biased region" description="Low complexity" evidence="5">
    <location>
        <begin position="248"/>
        <end position="259"/>
    </location>
</feature>
<protein>
    <recommendedName>
        <fullName evidence="6">NlpC/P60 domain-containing protein</fullName>
    </recommendedName>
</protein>
<evidence type="ECO:0000256" key="1">
    <source>
        <dbReference type="ARBA" id="ARBA00007074"/>
    </source>
</evidence>
<reference evidence="7 8" key="1">
    <citation type="submission" date="2019-03" db="EMBL/GenBank/DDBJ databases">
        <title>Comparative genomic analyses of the sweetpotato soil rot pathogen, Streptomyces ipomoeae.</title>
        <authorList>
            <person name="Ruschel Soares N."/>
            <person name="Badger J.H."/>
            <person name="Huguet-Tapia J.C."/>
            <person name="Clark C.A."/>
            <person name="Pettis G.S."/>
        </authorList>
    </citation>
    <scope>NUCLEOTIDE SEQUENCE [LARGE SCALE GENOMIC DNA]</scope>
    <source>
        <strain evidence="7 8">88-35</strain>
    </source>
</reference>
<feature type="domain" description="NlpC/P60" evidence="6">
    <location>
        <begin position="4"/>
        <end position="77"/>
    </location>
</feature>
<dbReference type="NCBIfam" id="NF038080">
    <property type="entry name" value="PG_bind_siph"/>
    <property type="match status" value="2"/>
</dbReference>
<dbReference type="InterPro" id="IPR000064">
    <property type="entry name" value="NLP_P60_dom"/>
</dbReference>
<organism evidence="7 8">
    <name type="scientific">Streptomyces ipomoeae</name>
    <dbReference type="NCBI Taxonomy" id="103232"/>
    <lineage>
        <taxon>Bacteria</taxon>
        <taxon>Bacillati</taxon>
        <taxon>Actinomycetota</taxon>
        <taxon>Actinomycetes</taxon>
        <taxon>Kitasatosporales</taxon>
        <taxon>Streptomycetaceae</taxon>
        <taxon>Streptomyces</taxon>
    </lineage>
</organism>
<keyword evidence="4" id="KW-0788">Thiol protease</keyword>
<evidence type="ECO:0000313" key="7">
    <source>
        <dbReference type="EMBL" id="TQE22214.1"/>
    </source>
</evidence>
<evidence type="ECO:0000256" key="4">
    <source>
        <dbReference type="ARBA" id="ARBA00022807"/>
    </source>
</evidence>
<dbReference type="InterPro" id="IPR038765">
    <property type="entry name" value="Papain-like_cys_pep_sf"/>
</dbReference>
<evidence type="ECO:0000256" key="3">
    <source>
        <dbReference type="ARBA" id="ARBA00022801"/>
    </source>
</evidence>
<dbReference type="AlphaFoldDB" id="A0AAE9AXH0"/>
<feature type="region of interest" description="Disordered" evidence="5">
    <location>
        <begin position="112"/>
        <end position="154"/>
    </location>
</feature>
<comment type="caution">
    <text evidence="7">The sequence shown here is derived from an EMBL/GenBank/DDBJ whole genome shotgun (WGS) entry which is preliminary data.</text>
</comment>
<accession>A0AAE9AXH0</accession>
<keyword evidence="3" id="KW-0378">Hydrolase</keyword>
<evidence type="ECO:0000256" key="5">
    <source>
        <dbReference type="SAM" id="MobiDB-lite"/>
    </source>
</evidence>